<organism evidence="1 2">
    <name type="scientific">Dermacentor silvarum</name>
    <name type="common">Tick</name>
    <dbReference type="NCBI Taxonomy" id="543639"/>
    <lineage>
        <taxon>Eukaryota</taxon>
        <taxon>Metazoa</taxon>
        <taxon>Ecdysozoa</taxon>
        <taxon>Arthropoda</taxon>
        <taxon>Chelicerata</taxon>
        <taxon>Arachnida</taxon>
        <taxon>Acari</taxon>
        <taxon>Parasitiformes</taxon>
        <taxon>Ixodida</taxon>
        <taxon>Ixodoidea</taxon>
        <taxon>Ixodidae</taxon>
        <taxon>Rhipicephalinae</taxon>
        <taxon>Dermacentor</taxon>
    </lineage>
</organism>
<reference evidence="1" key="1">
    <citation type="submission" date="2020-05" db="EMBL/GenBank/DDBJ databases">
        <title>Large-scale comparative analyses of tick genomes elucidate their genetic diversity and vector capacities.</title>
        <authorList>
            <person name="Jia N."/>
            <person name="Wang J."/>
            <person name="Shi W."/>
            <person name="Du L."/>
            <person name="Sun Y."/>
            <person name="Zhan W."/>
            <person name="Jiang J."/>
            <person name="Wang Q."/>
            <person name="Zhang B."/>
            <person name="Ji P."/>
            <person name="Sakyi L.B."/>
            <person name="Cui X."/>
            <person name="Yuan T."/>
            <person name="Jiang B."/>
            <person name="Yang W."/>
            <person name="Lam T.T.-Y."/>
            <person name="Chang Q."/>
            <person name="Ding S."/>
            <person name="Wang X."/>
            <person name="Zhu J."/>
            <person name="Ruan X."/>
            <person name="Zhao L."/>
            <person name="Wei J."/>
            <person name="Que T."/>
            <person name="Du C."/>
            <person name="Cheng J."/>
            <person name="Dai P."/>
            <person name="Han X."/>
            <person name="Huang E."/>
            <person name="Gao Y."/>
            <person name="Liu J."/>
            <person name="Shao H."/>
            <person name="Ye R."/>
            <person name="Li L."/>
            <person name="Wei W."/>
            <person name="Wang X."/>
            <person name="Wang C."/>
            <person name="Yang T."/>
            <person name="Huo Q."/>
            <person name="Li W."/>
            <person name="Guo W."/>
            <person name="Chen H."/>
            <person name="Zhou L."/>
            <person name="Ni X."/>
            <person name="Tian J."/>
            <person name="Zhou Y."/>
            <person name="Sheng Y."/>
            <person name="Liu T."/>
            <person name="Pan Y."/>
            <person name="Xia L."/>
            <person name="Li J."/>
            <person name="Zhao F."/>
            <person name="Cao W."/>
        </authorList>
    </citation>
    <scope>NUCLEOTIDE SEQUENCE</scope>
    <source>
        <strain evidence="1">Dsil-2018</strain>
    </source>
</reference>
<name>A0ACB8DWX3_DERSI</name>
<dbReference type="EMBL" id="CM023470">
    <property type="protein sequence ID" value="KAH7978858.1"/>
    <property type="molecule type" value="Genomic_DNA"/>
</dbReference>
<dbReference type="Proteomes" id="UP000821865">
    <property type="component" value="Chromosome 1"/>
</dbReference>
<comment type="caution">
    <text evidence="1">The sequence shown here is derived from an EMBL/GenBank/DDBJ whole genome shotgun (WGS) entry which is preliminary data.</text>
</comment>
<keyword evidence="2" id="KW-1185">Reference proteome</keyword>
<accession>A0ACB8DWX3</accession>
<gene>
    <name evidence="1" type="ORF">HPB49_007092</name>
</gene>
<evidence type="ECO:0000313" key="1">
    <source>
        <dbReference type="EMBL" id="KAH7978858.1"/>
    </source>
</evidence>
<evidence type="ECO:0000313" key="2">
    <source>
        <dbReference type="Proteomes" id="UP000821865"/>
    </source>
</evidence>
<sequence length="801" mass="89825">MQKGEEKEVAGGHRADGLSEAKRMRLDDSGQYVCDKDSHSTTEHVASVEQMSKEDVWKEEERKLSNLSCNRSNLEPEHGFKKPDATSPRRPAPSLKTHSPTNSEVIPVCPVGRNMPASHNLPPEGPIVRTVLDTSSKVLATHNFPLGVFYKACIIDVKNANDAVSEPIYRVRFSTPKSRARTFRWCHRREMAYAEQATDILPVGTRVVASFSDESMRIRQALYAGLIAEPPEPSNRNRYLVFFDDGYTQYVDTDKVFAMCGSSRDVWEDMHGDMRGFVRSYLEKYPEIPMLRLYKGRKIFAEWHGSWWRAQVLTVDSNLVEILYEADNCTEWIYRGSMRLSLFNMALNQSVQNTAAAVGCIPHDNLVPVTRDEQHVEDMQTKVPVTCVNSIDNMYPTFFEYSSKRHPGNGVELNLDRDFLCGCDCEDDCQDREKCSCQQLTIAATEALKTGRNPNAGYHYRRLLEPHLAGVYECNSWCHCSRRCYNRVVQNGLRARLQVFKTKKCGWGIRCLDDLPQGTFICIYSGQLLNEQAANELMQYTPAFVEDINVDINFTDGGGDFLPLPAGAGGRNTAAGPSSSWRSPDVSQQLHPSRGCSRSRGGAVAASATILDEVPMDVQPGAKPTKRRALANPAKDEDADFKTQVKDTLAEIKNALKAVVQSIAALNSRITKVEADQVKVVHSAEATPVKDGNQNGDEYLADLNHIEVVEKQKDGYESDVVPASDDDTDKSVENLGYQVSASNLNCELDYLQVFFTDQLIEEMVRKTNRCACEKISSAGILLKYFIWKDWEDVPLEELKPS</sequence>
<proteinExistence type="predicted"/>
<protein>
    <submittedName>
        <fullName evidence="1">Uncharacterized protein</fullName>
    </submittedName>
</protein>